<accession>A0A3P7FR11</accession>
<dbReference type="InParanoid" id="A0A3P7FR11"/>
<keyword evidence="2" id="KW-1185">Reference proteome</keyword>
<feature type="non-terminal residue" evidence="1">
    <location>
        <position position="101"/>
    </location>
</feature>
<evidence type="ECO:0000313" key="1">
    <source>
        <dbReference type="EMBL" id="VDM13158.1"/>
    </source>
</evidence>
<dbReference type="Proteomes" id="UP000270924">
    <property type="component" value="Unassembled WGS sequence"/>
</dbReference>
<dbReference type="EMBL" id="UYWW01003961">
    <property type="protein sequence ID" value="VDM13158.1"/>
    <property type="molecule type" value="Genomic_DNA"/>
</dbReference>
<organism evidence="1 2">
    <name type="scientific">Wuchereria bancrofti</name>
    <dbReference type="NCBI Taxonomy" id="6293"/>
    <lineage>
        <taxon>Eukaryota</taxon>
        <taxon>Metazoa</taxon>
        <taxon>Ecdysozoa</taxon>
        <taxon>Nematoda</taxon>
        <taxon>Chromadorea</taxon>
        <taxon>Rhabditida</taxon>
        <taxon>Spirurina</taxon>
        <taxon>Spiruromorpha</taxon>
        <taxon>Filarioidea</taxon>
        <taxon>Onchocercidae</taxon>
        <taxon>Wuchereria</taxon>
    </lineage>
</organism>
<evidence type="ECO:0000313" key="2">
    <source>
        <dbReference type="Proteomes" id="UP000270924"/>
    </source>
</evidence>
<dbReference type="AlphaFoldDB" id="A0A3P7FR11"/>
<sequence>MFDFDWTVFDDRHYKYQVKVSYRDAYCADDPEVLLVGRPYDANVTVPDSQTPERIATIVATVENVLSIVTEIIPKLDDRTLQSREGDSNRPIELRVLVHSS</sequence>
<reference evidence="1 2" key="1">
    <citation type="submission" date="2018-11" db="EMBL/GenBank/DDBJ databases">
        <authorList>
            <consortium name="Pathogen Informatics"/>
        </authorList>
    </citation>
    <scope>NUCLEOTIDE SEQUENCE [LARGE SCALE GENOMIC DNA]</scope>
</reference>
<gene>
    <name evidence="1" type="ORF">WBA_LOCUS6544</name>
</gene>
<name>A0A3P7FR11_WUCBA</name>
<dbReference type="OrthoDB" id="1937934at2759"/>
<proteinExistence type="predicted"/>
<protein>
    <submittedName>
        <fullName evidence="1">Uncharacterized protein</fullName>
    </submittedName>
</protein>